<feature type="transmembrane region" description="Helical" evidence="11">
    <location>
        <begin position="172"/>
        <end position="194"/>
    </location>
</feature>
<dbReference type="EMBL" id="JALGBI010000001">
    <property type="protein sequence ID" value="MCJ0761912.1"/>
    <property type="molecule type" value="Genomic_DNA"/>
</dbReference>
<evidence type="ECO:0000256" key="9">
    <source>
        <dbReference type="ARBA" id="ARBA00023012"/>
    </source>
</evidence>
<keyword evidence="9" id="KW-0902">Two-component regulatory system</keyword>
<dbReference type="Pfam" id="PF00672">
    <property type="entry name" value="HAMP"/>
    <property type="match status" value="1"/>
</dbReference>
<keyword evidence="8 11" id="KW-1133">Transmembrane helix</keyword>
<comment type="caution">
    <text evidence="14">The sequence shown here is derived from an EMBL/GenBank/DDBJ whole genome shotgun (WGS) entry which is preliminary data.</text>
</comment>
<dbReference type="Gene3D" id="3.30.565.10">
    <property type="entry name" value="Histidine kinase-like ATPase, C-terminal domain"/>
    <property type="match status" value="1"/>
</dbReference>
<dbReference type="InterPro" id="IPR003660">
    <property type="entry name" value="HAMP_dom"/>
</dbReference>
<dbReference type="CDD" id="cd00082">
    <property type="entry name" value="HisKA"/>
    <property type="match status" value="1"/>
</dbReference>
<dbReference type="PANTHER" id="PTHR45436">
    <property type="entry name" value="SENSOR HISTIDINE KINASE YKOH"/>
    <property type="match status" value="1"/>
</dbReference>
<dbReference type="GO" id="GO:0005886">
    <property type="term" value="C:plasma membrane"/>
    <property type="evidence" value="ECO:0007669"/>
    <property type="project" value="TreeGrafter"/>
</dbReference>
<proteinExistence type="predicted"/>
<name>A0A9X1VU62_9BURK</name>
<evidence type="ECO:0000256" key="10">
    <source>
        <dbReference type="ARBA" id="ARBA00023136"/>
    </source>
</evidence>
<evidence type="ECO:0000256" key="4">
    <source>
        <dbReference type="ARBA" id="ARBA00022553"/>
    </source>
</evidence>
<dbReference type="InterPro" id="IPR013727">
    <property type="entry name" value="2CSK_N"/>
</dbReference>
<keyword evidence="6 11" id="KW-0812">Transmembrane</keyword>
<evidence type="ECO:0000256" key="3">
    <source>
        <dbReference type="ARBA" id="ARBA00012438"/>
    </source>
</evidence>
<evidence type="ECO:0000256" key="8">
    <source>
        <dbReference type="ARBA" id="ARBA00022989"/>
    </source>
</evidence>
<dbReference type="GO" id="GO:0000155">
    <property type="term" value="F:phosphorelay sensor kinase activity"/>
    <property type="evidence" value="ECO:0007669"/>
    <property type="project" value="InterPro"/>
</dbReference>
<evidence type="ECO:0000256" key="5">
    <source>
        <dbReference type="ARBA" id="ARBA00022679"/>
    </source>
</evidence>
<dbReference type="PRINTS" id="PR00344">
    <property type="entry name" value="BCTRLSENSOR"/>
</dbReference>
<dbReference type="PANTHER" id="PTHR45436:SF1">
    <property type="entry name" value="SENSOR PROTEIN QSEC"/>
    <property type="match status" value="1"/>
</dbReference>
<evidence type="ECO:0000313" key="14">
    <source>
        <dbReference type="EMBL" id="MCJ0761912.1"/>
    </source>
</evidence>
<evidence type="ECO:0000256" key="2">
    <source>
        <dbReference type="ARBA" id="ARBA00004370"/>
    </source>
</evidence>
<dbReference type="PROSITE" id="PS50109">
    <property type="entry name" value="HIS_KIN"/>
    <property type="match status" value="1"/>
</dbReference>
<organism evidence="14 15">
    <name type="scientific">Variovorax terrae</name>
    <dbReference type="NCBI Taxonomy" id="2923278"/>
    <lineage>
        <taxon>Bacteria</taxon>
        <taxon>Pseudomonadati</taxon>
        <taxon>Pseudomonadota</taxon>
        <taxon>Betaproteobacteria</taxon>
        <taxon>Burkholderiales</taxon>
        <taxon>Comamonadaceae</taxon>
        <taxon>Variovorax</taxon>
    </lineage>
</organism>
<evidence type="ECO:0000313" key="15">
    <source>
        <dbReference type="Proteomes" id="UP001139447"/>
    </source>
</evidence>
<comment type="subcellular location">
    <subcellularLocation>
        <location evidence="2">Membrane</location>
    </subcellularLocation>
</comment>
<dbReference type="SUPFAM" id="SSF55874">
    <property type="entry name" value="ATPase domain of HSP90 chaperone/DNA topoisomerase II/histidine kinase"/>
    <property type="match status" value="1"/>
</dbReference>
<feature type="domain" description="Histidine kinase" evidence="12">
    <location>
        <begin position="251"/>
        <end position="460"/>
    </location>
</feature>
<sequence>MKHPWSLRTRLVFWLIVPVAGLMTLDTIGLYHRGLVALNSAYDRSLLGSARMIGDLLEIRQNRLVSIVPYTVIEFYEADNRSRLLYRIKGFHGEHVAGYEDFPDDPQGIPAKATYPITVSFFDADYHGEALRVASLYQAVASSDDRGLALVQVAEPLSLRQSKARRLLGETIAWQLVYLAATIILTWLVVTAFLSPLRRLEHKLLHRSPGDLSPLTPLPAVRELDSLVRALNEVMGRLHDLLDHQRRFIRDASHQLKTPLAVMKIQLQLAQRGDASDPQFLADITQTTERAVNVTNQLLALAKIEQIRGLALSAPVDLAAAARSAVVGLSSLISDKALHFELTGAEPTILAHGWMIEQLMTNLLSNAVRHTPQGAMLGLDIAATPQEVVIRVWNAGPAIAPEIADRLFEPFSTTDPLHGTGLGLAICYEIVRWLGGTVVLRNCTLPDQGTGVEAVVRLARGLNPA</sequence>
<evidence type="ECO:0000256" key="7">
    <source>
        <dbReference type="ARBA" id="ARBA00022777"/>
    </source>
</evidence>
<dbReference type="InterPro" id="IPR036097">
    <property type="entry name" value="HisK_dim/P_sf"/>
</dbReference>
<dbReference type="SMART" id="SM00387">
    <property type="entry name" value="HATPase_c"/>
    <property type="match status" value="1"/>
</dbReference>
<keyword evidence="5" id="KW-0808">Transferase</keyword>
<keyword evidence="10 11" id="KW-0472">Membrane</keyword>
<evidence type="ECO:0000256" key="11">
    <source>
        <dbReference type="SAM" id="Phobius"/>
    </source>
</evidence>
<dbReference type="InterPro" id="IPR003594">
    <property type="entry name" value="HATPase_dom"/>
</dbReference>
<dbReference type="InterPro" id="IPR004358">
    <property type="entry name" value="Sig_transdc_His_kin-like_C"/>
</dbReference>
<dbReference type="Gene3D" id="1.10.287.130">
    <property type="match status" value="1"/>
</dbReference>
<dbReference type="SUPFAM" id="SSF47384">
    <property type="entry name" value="Homodimeric domain of signal transducing histidine kinase"/>
    <property type="match status" value="1"/>
</dbReference>
<keyword evidence="4" id="KW-0597">Phosphoprotein</keyword>
<evidence type="ECO:0000256" key="1">
    <source>
        <dbReference type="ARBA" id="ARBA00000085"/>
    </source>
</evidence>
<dbReference type="InterPro" id="IPR005467">
    <property type="entry name" value="His_kinase_dom"/>
</dbReference>
<dbReference type="Pfam" id="PF00512">
    <property type="entry name" value="HisKA"/>
    <property type="match status" value="1"/>
</dbReference>
<evidence type="ECO:0000259" key="12">
    <source>
        <dbReference type="PROSITE" id="PS50109"/>
    </source>
</evidence>
<protein>
    <recommendedName>
        <fullName evidence="3">histidine kinase</fullName>
        <ecNumber evidence="3">2.7.13.3</ecNumber>
    </recommendedName>
</protein>
<dbReference type="InterPro" id="IPR036890">
    <property type="entry name" value="HATPase_C_sf"/>
</dbReference>
<dbReference type="InterPro" id="IPR003661">
    <property type="entry name" value="HisK_dim/P_dom"/>
</dbReference>
<dbReference type="AlphaFoldDB" id="A0A9X1VU62"/>
<dbReference type="Proteomes" id="UP001139447">
    <property type="component" value="Unassembled WGS sequence"/>
</dbReference>
<keyword evidence="15" id="KW-1185">Reference proteome</keyword>
<accession>A0A9X1VU62</accession>
<feature type="domain" description="HAMP" evidence="13">
    <location>
        <begin position="191"/>
        <end position="243"/>
    </location>
</feature>
<dbReference type="EC" id="2.7.13.3" evidence="3"/>
<feature type="transmembrane region" description="Helical" evidence="11">
    <location>
        <begin position="12"/>
        <end position="32"/>
    </location>
</feature>
<comment type="catalytic activity">
    <reaction evidence="1">
        <text>ATP + protein L-histidine = ADP + protein N-phospho-L-histidine.</text>
        <dbReference type="EC" id="2.7.13.3"/>
    </reaction>
</comment>
<evidence type="ECO:0000256" key="6">
    <source>
        <dbReference type="ARBA" id="ARBA00022692"/>
    </source>
</evidence>
<dbReference type="Pfam" id="PF02518">
    <property type="entry name" value="HATPase_c"/>
    <property type="match status" value="1"/>
</dbReference>
<keyword evidence="7 14" id="KW-0418">Kinase</keyword>
<dbReference type="InterPro" id="IPR050428">
    <property type="entry name" value="TCS_sensor_his_kinase"/>
</dbReference>
<gene>
    <name evidence="14" type="ORF">MMF98_01690</name>
</gene>
<evidence type="ECO:0000259" key="13">
    <source>
        <dbReference type="PROSITE" id="PS50885"/>
    </source>
</evidence>
<dbReference type="PROSITE" id="PS50885">
    <property type="entry name" value="HAMP"/>
    <property type="match status" value="1"/>
</dbReference>
<dbReference type="Pfam" id="PF08521">
    <property type="entry name" value="2CSK_N"/>
    <property type="match status" value="1"/>
</dbReference>
<reference evidence="14" key="1">
    <citation type="submission" date="2022-03" db="EMBL/GenBank/DDBJ databases">
        <authorList>
            <person name="Woo C.Y."/>
        </authorList>
    </citation>
    <scope>NUCLEOTIDE SEQUENCE</scope>
    <source>
        <strain evidence="14">CYS-02</strain>
    </source>
</reference>
<dbReference type="RefSeq" id="WP_243303697.1">
    <property type="nucleotide sequence ID" value="NZ_JALGBI010000001.1"/>
</dbReference>
<dbReference type="SMART" id="SM00388">
    <property type="entry name" value="HisKA"/>
    <property type="match status" value="1"/>
</dbReference>